<name>A0A517Y9B5_9BACT</name>
<reference evidence="1 2" key="1">
    <citation type="submission" date="2019-02" db="EMBL/GenBank/DDBJ databases">
        <title>Deep-cultivation of Planctomycetes and their phenomic and genomic characterization uncovers novel biology.</title>
        <authorList>
            <person name="Wiegand S."/>
            <person name="Jogler M."/>
            <person name="Boedeker C."/>
            <person name="Pinto D."/>
            <person name="Vollmers J."/>
            <person name="Rivas-Marin E."/>
            <person name="Kohn T."/>
            <person name="Peeters S.H."/>
            <person name="Heuer A."/>
            <person name="Rast P."/>
            <person name="Oberbeckmann S."/>
            <person name="Bunk B."/>
            <person name="Jeske O."/>
            <person name="Meyerdierks A."/>
            <person name="Storesund J.E."/>
            <person name="Kallscheuer N."/>
            <person name="Luecker S."/>
            <person name="Lage O.M."/>
            <person name="Pohl T."/>
            <person name="Merkel B.J."/>
            <person name="Hornburger P."/>
            <person name="Mueller R.-W."/>
            <person name="Bruemmer F."/>
            <person name="Labrenz M."/>
            <person name="Spormann A.M."/>
            <person name="Op den Camp H."/>
            <person name="Overmann J."/>
            <person name="Amann R."/>
            <person name="Jetten M.S.M."/>
            <person name="Mascher T."/>
            <person name="Medema M.H."/>
            <person name="Devos D.P."/>
            <person name="Kaster A.-K."/>
            <person name="Ovreas L."/>
            <person name="Rohde M."/>
            <person name="Galperin M.Y."/>
            <person name="Jogler C."/>
        </authorList>
    </citation>
    <scope>NUCLEOTIDE SEQUENCE [LARGE SCALE GENOMIC DNA]</scope>
    <source>
        <strain evidence="1 2">ETA_A8</strain>
    </source>
</reference>
<protein>
    <submittedName>
        <fullName evidence="1">Uncharacterized protein</fullName>
    </submittedName>
</protein>
<evidence type="ECO:0000313" key="2">
    <source>
        <dbReference type="Proteomes" id="UP000315017"/>
    </source>
</evidence>
<gene>
    <name evidence="1" type="ORF">ETAA8_18330</name>
</gene>
<keyword evidence="2" id="KW-1185">Reference proteome</keyword>
<sequence length="106" mass="11569">MDTLGREIAVLLPIGLKVFYVPPDCPIFLRGERIKLRIVQAQDAVRITFEKSRGVFVVKLLEIGPLLVAPALGDELASIAQSFARRGRKLAEDATEGIADTPPKNS</sequence>
<dbReference type="Proteomes" id="UP000315017">
    <property type="component" value="Chromosome"/>
</dbReference>
<dbReference type="KEGG" id="aagg:ETAA8_18330"/>
<proteinExistence type="predicted"/>
<evidence type="ECO:0000313" key="1">
    <source>
        <dbReference type="EMBL" id="QDU26752.1"/>
    </source>
</evidence>
<accession>A0A517Y9B5</accession>
<organism evidence="1 2">
    <name type="scientific">Anatilimnocola aggregata</name>
    <dbReference type="NCBI Taxonomy" id="2528021"/>
    <lineage>
        <taxon>Bacteria</taxon>
        <taxon>Pseudomonadati</taxon>
        <taxon>Planctomycetota</taxon>
        <taxon>Planctomycetia</taxon>
        <taxon>Pirellulales</taxon>
        <taxon>Pirellulaceae</taxon>
        <taxon>Anatilimnocola</taxon>
    </lineage>
</organism>
<dbReference type="EMBL" id="CP036274">
    <property type="protein sequence ID" value="QDU26752.1"/>
    <property type="molecule type" value="Genomic_DNA"/>
</dbReference>
<dbReference type="AlphaFoldDB" id="A0A517Y9B5"/>